<dbReference type="AlphaFoldDB" id="A0A2K3MPK9"/>
<accession>A0A2K3MPK9</accession>
<dbReference type="EMBL" id="ASHM01010824">
    <property type="protein sequence ID" value="PNX92692.1"/>
    <property type="molecule type" value="Genomic_DNA"/>
</dbReference>
<reference evidence="1 2" key="1">
    <citation type="journal article" date="2014" name="Am. J. Bot.">
        <title>Genome assembly and annotation for red clover (Trifolium pratense; Fabaceae).</title>
        <authorList>
            <person name="Istvanek J."/>
            <person name="Jaros M."/>
            <person name="Krenek A."/>
            <person name="Repkova J."/>
        </authorList>
    </citation>
    <scope>NUCLEOTIDE SEQUENCE [LARGE SCALE GENOMIC DNA]</scope>
    <source>
        <strain evidence="2">cv. Tatra</strain>
        <tissue evidence="1">Young leaves</tissue>
    </source>
</reference>
<protein>
    <submittedName>
        <fullName evidence="1">Cytochrome p450</fullName>
    </submittedName>
</protein>
<evidence type="ECO:0000313" key="1">
    <source>
        <dbReference type="EMBL" id="PNX92692.1"/>
    </source>
</evidence>
<sequence>MNNIWQQMLDSSFTVDNCAHQLLEGLMRAEPVTASGLMRAEPATASLSDTGLCVAECYVVGPGVAWTVGTGICIRDELGQFGLAKTEWITLLCGVEVGEALGEYMSLDIPKSMI</sequence>
<gene>
    <name evidence="1" type="ORF">L195_g015833</name>
</gene>
<evidence type="ECO:0000313" key="2">
    <source>
        <dbReference type="Proteomes" id="UP000236291"/>
    </source>
</evidence>
<name>A0A2K3MPK9_TRIPR</name>
<reference evidence="1 2" key="2">
    <citation type="journal article" date="2017" name="Front. Plant Sci.">
        <title>Gene Classification and Mining of Molecular Markers Useful in Red Clover (Trifolium pratense) Breeding.</title>
        <authorList>
            <person name="Istvanek J."/>
            <person name="Dluhosova J."/>
            <person name="Dluhos P."/>
            <person name="Patkova L."/>
            <person name="Nedelnik J."/>
            <person name="Repkova J."/>
        </authorList>
    </citation>
    <scope>NUCLEOTIDE SEQUENCE [LARGE SCALE GENOMIC DNA]</scope>
    <source>
        <strain evidence="2">cv. Tatra</strain>
        <tissue evidence="1">Young leaves</tissue>
    </source>
</reference>
<proteinExistence type="predicted"/>
<organism evidence="1 2">
    <name type="scientific">Trifolium pratense</name>
    <name type="common">Red clover</name>
    <dbReference type="NCBI Taxonomy" id="57577"/>
    <lineage>
        <taxon>Eukaryota</taxon>
        <taxon>Viridiplantae</taxon>
        <taxon>Streptophyta</taxon>
        <taxon>Embryophyta</taxon>
        <taxon>Tracheophyta</taxon>
        <taxon>Spermatophyta</taxon>
        <taxon>Magnoliopsida</taxon>
        <taxon>eudicotyledons</taxon>
        <taxon>Gunneridae</taxon>
        <taxon>Pentapetalae</taxon>
        <taxon>rosids</taxon>
        <taxon>fabids</taxon>
        <taxon>Fabales</taxon>
        <taxon>Fabaceae</taxon>
        <taxon>Papilionoideae</taxon>
        <taxon>50 kb inversion clade</taxon>
        <taxon>NPAAA clade</taxon>
        <taxon>Hologalegina</taxon>
        <taxon>IRL clade</taxon>
        <taxon>Trifolieae</taxon>
        <taxon>Trifolium</taxon>
    </lineage>
</organism>
<dbReference type="Proteomes" id="UP000236291">
    <property type="component" value="Unassembled WGS sequence"/>
</dbReference>
<comment type="caution">
    <text evidence="1">The sequence shown here is derived from an EMBL/GenBank/DDBJ whole genome shotgun (WGS) entry which is preliminary data.</text>
</comment>